<feature type="domain" description="Spore protein YkvP/CgeB glycosyl transferase-like" evidence="1">
    <location>
        <begin position="236"/>
        <end position="379"/>
    </location>
</feature>
<comment type="caution">
    <text evidence="2">The sequence shown here is derived from an EMBL/GenBank/DDBJ whole genome shotgun (WGS) entry which is preliminary data.</text>
</comment>
<dbReference type="eggNOG" id="COG4641">
    <property type="taxonomic scope" value="Bacteria"/>
</dbReference>
<dbReference type="Gene3D" id="3.40.50.2000">
    <property type="entry name" value="Glycogen Phosphorylase B"/>
    <property type="match status" value="1"/>
</dbReference>
<evidence type="ECO:0000313" key="3">
    <source>
        <dbReference type="Proteomes" id="UP000003781"/>
    </source>
</evidence>
<name>A3IU40_9CHRO</name>
<organism evidence="2 3">
    <name type="scientific">Crocosphaera chwakensis CCY0110</name>
    <dbReference type="NCBI Taxonomy" id="391612"/>
    <lineage>
        <taxon>Bacteria</taxon>
        <taxon>Bacillati</taxon>
        <taxon>Cyanobacteriota</taxon>
        <taxon>Cyanophyceae</taxon>
        <taxon>Oscillatoriophycideae</taxon>
        <taxon>Chroococcales</taxon>
        <taxon>Aphanothecaceae</taxon>
        <taxon>Crocosphaera</taxon>
        <taxon>Crocosphaera chwakensis</taxon>
    </lineage>
</organism>
<evidence type="ECO:0000313" key="2">
    <source>
        <dbReference type="EMBL" id="EAZ90014.1"/>
    </source>
</evidence>
<accession>A3IU40</accession>
<protein>
    <recommendedName>
        <fullName evidence="1">Spore protein YkvP/CgeB glycosyl transferase-like domain-containing protein</fullName>
    </recommendedName>
</protein>
<keyword evidence="3" id="KW-1185">Reference proteome</keyword>
<evidence type="ECO:0000259" key="1">
    <source>
        <dbReference type="Pfam" id="PF13524"/>
    </source>
</evidence>
<dbReference type="Pfam" id="PF13524">
    <property type="entry name" value="Glyco_trans_1_2"/>
    <property type="match status" value="1"/>
</dbReference>
<dbReference type="SUPFAM" id="SSF53756">
    <property type="entry name" value="UDP-Glycosyltransferase/glycogen phosphorylase"/>
    <property type="match status" value="1"/>
</dbReference>
<proteinExistence type="predicted"/>
<dbReference type="InterPro" id="IPR055259">
    <property type="entry name" value="YkvP/CgeB_Glyco_trans-like"/>
</dbReference>
<dbReference type="Proteomes" id="UP000003781">
    <property type="component" value="Unassembled WGS sequence"/>
</dbReference>
<dbReference type="EMBL" id="AAXW01000032">
    <property type="protein sequence ID" value="EAZ90014.1"/>
    <property type="molecule type" value="Genomic_DNA"/>
</dbReference>
<dbReference type="AlphaFoldDB" id="A3IU40"/>
<gene>
    <name evidence="2" type="ORF">CY0110_20765</name>
</gene>
<sequence>MNIQSDLNSNQKSLDFLLLMENYQGSYTKAIKRDPQVSSLNYKDCSQALFTKQIYYGDTYLKAFSDQGYNVQQIVPTCVPLQYKWAVENGVWVPPQWSDKSYLQWYWRRFLKNNPEPWAINKILTEQIKEWRPKFLWIFSGVPITKKQLQEWRNYVKHIILWWACPLNMGIPYSHFDLILSGIPNLAKYFQIRGFNAAHMPHAFDQRILQKVSLPTEKIPKVGFIGSLSESHLERILFLDQLSRQVDIDFYGSGVDLLSKDNPLRQNYHHSVWGEELYKTYASYLIVIHKNIGIAGRSFSAKRLFEATGMGTCVVTEASDDTRELFKPDEEIVTFSSLEECVEKIKYLLNNPQKAIEIGKKAQQRTLSEHTYANRVQELTSHLKDFELWD</sequence>
<reference evidence="2 3" key="1">
    <citation type="submission" date="2007-03" db="EMBL/GenBank/DDBJ databases">
        <authorList>
            <person name="Stal L."/>
            <person name="Ferriera S."/>
            <person name="Johnson J."/>
            <person name="Kravitz S."/>
            <person name="Beeson K."/>
            <person name="Sutton G."/>
            <person name="Rogers Y.-H."/>
            <person name="Friedman R."/>
            <person name="Frazier M."/>
            <person name="Venter J.C."/>
        </authorList>
    </citation>
    <scope>NUCLEOTIDE SEQUENCE [LARGE SCALE GENOMIC DNA]</scope>
    <source>
        <strain evidence="2 3">CCY0110</strain>
    </source>
</reference>